<dbReference type="InterPro" id="IPR015824">
    <property type="entry name" value="Phosphoglycerate_kinase_N"/>
</dbReference>
<feature type="binding site" evidence="7 8">
    <location>
        <begin position="315"/>
        <end position="318"/>
    </location>
    <ligand>
        <name>ATP</name>
        <dbReference type="ChEBI" id="CHEBI:30616"/>
    </ligand>
</feature>
<dbReference type="PANTHER" id="PTHR11406">
    <property type="entry name" value="PHOSPHOGLYCERATE KINASE"/>
    <property type="match status" value="1"/>
</dbReference>
<comment type="caution">
    <text evidence="7">Lacks conserved residue(s) required for the propagation of feature annotation.</text>
</comment>
<gene>
    <name evidence="7" type="primary">pgk</name>
    <name evidence="10" type="ORF">UU83_C0045G0011</name>
</gene>
<comment type="caution">
    <text evidence="10">The sequence shown here is derived from an EMBL/GenBank/DDBJ whole genome shotgun (WGS) entry which is preliminary data.</text>
</comment>
<dbReference type="GO" id="GO:0005829">
    <property type="term" value="C:cytosol"/>
    <property type="evidence" value="ECO:0007669"/>
    <property type="project" value="TreeGrafter"/>
</dbReference>
<comment type="similarity">
    <text evidence="7 9">Belongs to the phosphoglycerate kinase family.</text>
</comment>
<feature type="binding site" evidence="7">
    <location>
        <position position="107"/>
    </location>
    <ligand>
        <name>substrate</name>
    </ligand>
</feature>
<dbReference type="Gene3D" id="3.40.50.1260">
    <property type="entry name" value="Phosphoglycerate kinase, N-terminal domain"/>
    <property type="match status" value="2"/>
</dbReference>
<dbReference type="InterPro" id="IPR036043">
    <property type="entry name" value="Phosphoglycerate_kinase_sf"/>
</dbReference>
<dbReference type="PATRIC" id="fig|1618667.3.peg.613"/>
<protein>
    <recommendedName>
        <fullName evidence="2 7">Phosphoglycerate kinase</fullName>
        <ecNumber evidence="2 7">2.7.2.3</ecNumber>
    </recommendedName>
</protein>
<dbReference type="PRINTS" id="PR00477">
    <property type="entry name" value="PHGLYCKINASE"/>
</dbReference>
<dbReference type="GO" id="GO:0006096">
    <property type="term" value="P:glycolytic process"/>
    <property type="evidence" value="ECO:0007669"/>
    <property type="project" value="UniProtKB-UniRule"/>
</dbReference>
<keyword evidence="7" id="KW-0324">Glycolysis</keyword>
<keyword evidence="7" id="KW-0963">Cytoplasm</keyword>
<dbReference type="PANTHER" id="PTHR11406:SF23">
    <property type="entry name" value="PHOSPHOGLYCERATE KINASE 1, CHLOROPLASTIC-RELATED"/>
    <property type="match status" value="1"/>
</dbReference>
<dbReference type="EMBL" id="LCCD01000045">
    <property type="protein sequence ID" value="KKS23629.1"/>
    <property type="molecule type" value="Genomic_DNA"/>
</dbReference>
<dbReference type="HAMAP" id="MF_00145">
    <property type="entry name" value="Phosphoglyc_kinase"/>
    <property type="match status" value="1"/>
</dbReference>
<dbReference type="GO" id="GO:0005524">
    <property type="term" value="F:ATP binding"/>
    <property type="evidence" value="ECO:0007669"/>
    <property type="project" value="UniProtKB-KW"/>
</dbReference>
<dbReference type="GO" id="GO:0004618">
    <property type="term" value="F:phosphoglycerate kinase activity"/>
    <property type="evidence" value="ECO:0007669"/>
    <property type="project" value="UniProtKB-UniRule"/>
</dbReference>
<evidence type="ECO:0000256" key="2">
    <source>
        <dbReference type="ARBA" id="ARBA00013061"/>
    </source>
</evidence>
<keyword evidence="6 7" id="KW-0067">ATP-binding</keyword>
<evidence type="ECO:0000256" key="3">
    <source>
        <dbReference type="ARBA" id="ARBA00022679"/>
    </source>
</evidence>
<accession>A0A0G0XFH5</accession>
<organism evidence="10 11">
    <name type="scientific">Candidatus Jorgensenbacteria bacterium GW2011_GWF2_41_8</name>
    <dbReference type="NCBI Taxonomy" id="1618667"/>
    <lineage>
        <taxon>Bacteria</taxon>
        <taxon>Candidatus Joergenseniibacteriota</taxon>
    </lineage>
</organism>
<feature type="binding site" evidence="7 8">
    <location>
        <position position="289"/>
    </location>
    <ligand>
        <name>ATP</name>
        <dbReference type="ChEBI" id="CHEBI:30616"/>
    </ligand>
</feature>
<sequence length="360" mass="39509">MKTIRDIIDFKNKKVLLRVDFDIPIGKDFVIADPFRILKQKSFIDYLVNQGARVVMIAHISATDSFAELVPQLHILLGHEVGFIKKIEDIAEYFENYQGVGLLENIRQFSGEIDNDETFAKSLSNGFDLYINNAFAVCHRNHASVSAITKFLPSYAGPLIEEETAKLQQAIQSPKGKKIVIIGGAKASTKVPVIKNFIDKAEKILLGGVVANDFLKAKGADVRNSIIDDNYQEVLAGLDLNNPMLLAPKDFNIFENKILDIGRETAKEYTEIIKNSKMIIWNGPMGMFEDDRFAGGTKAVAKTIADSTGFKVAGGGDTIAALNKFGLIGKFDFISTGGGAMLEFLSGNRLPGLEALGYYS</sequence>
<keyword evidence="5 7" id="KW-0418">Kinase</keyword>
<dbReference type="UniPathway" id="UPA00109">
    <property type="reaction ID" value="UER00185"/>
</dbReference>
<dbReference type="Proteomes" id="UP000033856">
    <property type="component" value="Unassembled WGS sequence"/>
</dbReference>
<keyword evidence="4 7" id="KW-0547">Nucleotide-binding</keyword>
<comment type="pathway">
    <text evidence="7">Carbohydrate degradation; glycolysis; pyruvate from D-glyceraldehyde 3-phosphate: step 2/5.</text>
</comment>
<dbReference type="SUPFAM" id="SSF53748">
    <property type="entry name" value="Phosphoglycerate kinase"/>
    <property type="match status" value="1"/>
</dbReference>
<evidence type="ECO:0000313" key="11">
    <source>
        <dbReference type="Proteomes" id="UP000033856"/>
    </source>
</evidence>
<comment type="catalytic activity">
    <reaction evidence="1 7 9">
        <text>(2R)-3-phosphoglycerate + ATP = (2R)-3-phospho-glyceroyl phosphate + ADP</text>
        <dbReference type="Rhea" id="RHEA:14801"/>
        <dbReference type="ChEBI" id="CHEBI:30616"/>
        <dbReference type="ChEBI" id="CHEBI:57604"/>
        <dbReference type="ChEBI" id="CHEBI:58272"/>
        <dbReference type="ChEBI" id="CHEBI:456216"/>
        <dbReference type="EC" id="2.7.2.3"/>
    </reaction>
</comment>
<dbReference type="EC" id="2.7.2.3" evidence="2 7"/>
<evidence type="ECO:0000256" key="8">
    <source>
        <dbReference type="PIRSR" id="PIRSR000724-2"/>
    </source>
</evidence>
<dbReference type="PIRSF" id="PIRSF000724">
    <property type="entry name" value="Pgk"/>
    <property type="match status" value="1"/>
</dbReference>
<feature type="binding site" evidence="7">
    <location>
        <position position="140"/>
    </location>
    <ligand>
        <name>substrate</name>
    </ligand>
</feature>
<name>A0A0G0XFH5_9BACT</name>
<comment type="subcellular location">
    <subcellularLocation>
        <location evidence="7">Cytoplasm</location>
    </subcellularLocation>
</comment>
<dbReference type="AlphaFoldDB" id="A0A0G0XFH5"/>
<feature type="binding site" evidence="7">
    <location>
        <position position="36"/>
    </location>
    <ligand>
        <name>substrate</name>
    </ligand>
</feature>
<dbReference type="GO" id="GO:0006094">
    <property type="term" value="P:gluconeogenesis"/>
    <property type="evidence" value="ECO:0007669"/>
    <property type="project" value="TreeGrafter"/>
</dbReference>
<evidence type="ECO:0000256" key="7">
    <source>
        <dbReference type="HAMAP-Rule" id="MF_00145"/>
    </source>
</evidence>
<evidence type="ECO:0000256" key="4">
    <source>
        <dbReference type="ARBA" id="ARBA00022741"/>
    </source>
</evidence>
<evidence type="ECO:0000256" key="5">
    <source>
        <dbReference type="ARBA" id="ARBA00022777"/>
    </source>
</evidence>
<evidence type="ECO:0000256" key="9">
    <source>
        <dbReference type="RuleBase" id="RU000532"/>
    </source>
</evidence>
<dbReference type="InterPro" id="IPR001576">
    <property type="entry name" value="Phosphoglycerate_kinase"/>
</dbReference>
<dbReference type="GO" id="GO:0043531">
    <property type="term" value="F:ADP binding"/>
    <property type="evidence" value="ECO:0007669"/>
    <property type="project" value="TreeGrafter"/>
</dbReference>
<comment type="subunit">
    <text evidence="7">Monomer.</text>
</comment>
<evidence type="ECO:0000313" key="10">
    <source>
        <dbReference type="EMBL" id="KKS23629.1"/>
    </source>
</evidence>
<reference evidence="10 11" key="1">
    <citation type="journal article" date="2015" name="Nature">
        <title>rRNA introns, odd ribosomes, and small enigmatic genomes across a large radiation of phyla.</title>
        <authorList>
            <person name="Brown C.T."/>
            <person name="Hug L.A."/>
            <person name="Thomas B.C."/>
            <person name="Sharon I."/>
            <person name="Castelle C.J."/>
            <person name="Singh A."/>
            <person name="Wilkins M.J."/>
            <person name="Williams K.H."/>
            <person name="Banfield J.F."/>
        </authorList>
    </citation>
    <scope>NUCLEOTIDE SEQUENCE [LARGE SCALE GENOMIC DNA]</scope>
</reference>
<feature type="binding site" evidence="7 8">
    <location>
        <position position="190"/>
    </location>
    <ligand>
        <name>ATP</name>
        <dbReference type="ChEBI" id="CHEBI:30616"/>
    </ligand>
</feature>
<dbReference type="Pfam" id="PF00162">
    <property type="entry name" value="PGK"/>
    <property type="match status" value="1"/>
</dbReference>
<evidence type="ECO:0000256" key="6">
    <source>
        <dbReference type="ARBA" id="ARBA00022840"/>
    </source>
</evidence>
<evidence type="ECO:0000256" key="1">
    <source>
        <dbReference type="ARBA" id="ARBA00000642"/>
    </source>
</evidence>
<proteinExistence type="inferred from homology"/>
<keyword evidence="3 7" id="KW-0808">Transferase</keyword>